<evidence type="ECO:0000313" key="2">
    <source>
        <dbReference type="EMBL" id="GAA5505216.1"/>
    </source>
</evidence>
<keyword evidence="1" id="KW-1133">Transmembrane helix</keyword>
<sequence>MHCVAVVRFAAPTTIDIVMPTLWATFSVMHVARSWTRAMRSTVHRVTAASSFAAMMTSLLMAVVSAATHAALMAIARLTLTNMVFMSSSASISVNVLLTGVSFFSASGCLAAIFLFNVCSFVF</sequence>
<reference evidence="2 3" key="1">
    <citation type="submission" date="2024-02" db="EMBL/GenBank/DDBJ databases">
        <title>Rhodopirellula caenicola NBRC 110016.</title>
        <authorList>
            <person name="Ichikawa N."/>
            <person name="Katano-Makiyama Y."/>
            <person name="Hidaka K."/>
        </authorList>
    </citation>
    <scope>NUCLEOTIDE SEQUENCE [LARGE SCALE GENOMIC DNA]</scope>
    <source>
        <strain evidence="2 3">NBRC 110016</strain>
    </source>
</reference>
<dbReference type="Proteomes" id="UP001416858">
    <property type="component" value="Unassembled WGS sequence"/>
</dbReference>
<evidence type="ECO:0000313" key="3">
    <source>
        <dbReference type="Proteomes" id="UP001416858"/>
    </source>
</evidence>
<organism evidence="2 3">
    <name type="scientific">Novipirellula caenicola</name>
    <dbReference type="NCBI Taxonomy" id="1536901"/>
    <lineage>
        <taxon>Bacteria</taxon>
        <taxon>Pseudomonadati</taxon>
        <taxon>Planctomycetota</taxon>
        <taxon>Planctomycetia</taxon>
        <taxon>Pirellulales</taxon>
        <taxon>Pirellulaceae</taxon>
        <taxon>Novipirellula</taxon>
    </lineage>
</organism>
<feature type="transmembrane region" description="Helical" evidence="1">
    <location>
        <begin position="52"/>
        <end position="76"/>
    </location>
</feature>
<proteinExistence type="predicted"/>
<protein>
    <submittedName>
        <fullName evidence="2">Uncharacterized protein</fullName>
    </submittedName>
</protein>
<keyword evidence="1" id="KW-0472">Membrane</keyword>
<evidence type="ECO:0000256" key="1">
    <source>
        <dbReference type="SAM" id="Phobius"/>
    </source>
</evidence>
<feature type="transmembrane region" description="Helical" evidence="1">
    <location>
        <begin position="96"/>
        <end position="122"/>
    </location>
</feature>
<feature type="transmembrane region" description="Helical" evidence="1">
    <location>
        <begin position="6"/>
        <end position="31"/>
    </location>
</feature>
<gene>
    <name evidence="2" type="ORF">Rcae01_00657</name>
</gene>
<keyword evidence="1" id="KW-0812">Transmembrane</keyword>
<keyword evidence="3" id="KW-1185">Reference proteome</keyword>
<comment type="caution">
    <text evidence="2">The sequence shown here is derived from an EMBL/GenBank/DDBJ whole genome shotgun (WGS) entry which is preliminary data.</text>
</comment>
<dbReference type="EMBL" id="BAABRO010000001">
    <property type="protein sequence ID" value="GAA5505216.1"/>
    <property type="molecule type" value="Genomic_DNA"/>
</dbReference>
<name>A0ABP9VJ26_9BACT</name>
<accession>A0ABP9VJ26</accession>